<dbReference type="InterPro" id="IPR036273">
    <property type="entry name" value="CRAL/TRIO_N_dom_sf"/>
</dbReference>
<feature type="domain" description="CRAL-TRIO" evidence="1">
    <location>
        <begin position="78"/>
        <end position="258"/>
    </location>
</feature>
<dbReference type="PANTHER" id="PTHR10174:SF222">
    <property type="entry name" value="GH10083P-RELATED"/>
    <property type="match status" value="1"/>
</dbReference>
<dbReference type="EMBL" id="CAACVG010007082">
    <property type="protein sequence ID" value="VEN43539.1"/>
    <property type="molecule type" value="Genomic_DNA"/>
</dbReference>
<dbReference type="PROSITE" id="PS50191">
    <property type="entry name" value="CRAL_TRIO"/>
    <property type="match status" value="1"/>
</dbReference>
<accession>A0A653C7G8</accession>
<gene>
    <name evidence="2" type="ORF">CALMAC_LOCUS6652</name>
</gene>
<dbReference type="Gene3D" id="3.40.525.10">
    <property type="entry name" value="CRAL-TRIO lipid binding domain"/>
    <property type="match status" value="1"/>
</dbReference>
<organism evidence="2 3">
    <name type="scientific">Callosobruchus maculatus</name>
    <name type="common">Southern cowpea weevil</name>
    <name type="synonym">Pulse bruchid</name>
    <dbReference type="NCBI Taxonomy" id="64391"/>
    <lineage>
        <taxon>Eukaryota</taxon>
        <taxon>Metazoa</taxon>
        <taxon>Ecdysozoa</taxon>
        <taxon>Arthropoda</taxon>
        <taxon>Hexapoda</taxon>
        <taxon>Insecta</taxon>
        <taxon>Pterygota</taxon>
        <taxon>Neoptera</taxon>
        <taxon>Endopterygota</taxon>
        <taxon>Coleoptera</taxon>
        <taxon>Polyphaga</taxon>
        <taxon>Cucujiformia</taxon>
        <taxon>Chrysomeloidea</taxon>
        <taxon>Chrysomelidae</taxon>
        <taxon>Bruchinae</taxon>
        <taxon>Bruchini</taxon>
        <taxon>Callosobruchus</taxon>
    </lineage>
</organism>
<reference evidence="2 3" key="1">
    <citation type="submission" date="2019-01" db="EMBL/GenBank/DDBJ databases">
        <authorList>
            <person name="Sayadi A."/>
        </authorList>
    </citation>
    <scope>NUCLEOTIDE SEQUENCE [LARGE SCALE GENOMIC DNA]</scope>
</reference>
<sequence length="310" mass="36104">MTQFTKMACTELNKEKAIQIALNELGRSEKDLQAEVDALKEWLGTQKHLPEIPDDHMLKNYILSNKFHMEKTKKKIEMYYVMKSILPEAFKNRNPKLPHMKAVARQVALFPLGITEAGYGVTVIWMNMNKNEQTLNPYDVLSHVINSIEVLIQESVLLPGIIIHDYENIKLDYVTKITPVNFRKSMICIGKMYNIRFKEIHLVNVPGYAEVLINMYKQLVKPKIRERVMMHSTVEGLQKYLPKSILPKDYGGDLPSLRTLADEWNKNFEKYADRFDKLDEMEVDETLRSTPLQDDELLGIYGHFRKLDID</sequence>
<keyword evidence="3" id="KW-1185">Reference proteome</keyword>
<dbReference type="InterPro" id="IPR036865">
    <property type="entry name" value="CRAL-TRIO_dom_sf"/>
</dbReference>
<dbReference type="PANTHER" id="PTHR10174">
    <property type="entry name" value="ALPHA-TOCOPHEROL TRANSFER PROTEIN-RELATED"/>
    <property type="match status" value="1"/>
</dbReference>
<dbReference type="SUPFAM" id="SSF46938">
    <property type="entry name" value="CRAL/TRIO N-terminal domain"/>
    <property type="match status" value="1"/>
</dbReference>
<evidence type="ECO:0000313" key="2">
    <source>
        <dbReference type="EMBL" id="VEN43539.1"/>
    </source>
</evidence>
<dbReference type="CDD" id="cd00170">
    <property type="entry name" value="SEC14"/>
    <property type="match status" value="1"/>
</dbReference>
<dbReference type="SMART" id="SM00516">
    <property type="entry name" value="SEC14"/>
    <property type="match status" value="1"/>
</dbReference>
<evidence type="ECO:0000313" key="3">
    <source>
        <dbReference type="Proteomes" id="UP000410492"/>
    </source>
</evidence>
<dbReference type="GO" id="GO:1902936">
    <property type="term" value="F:phosphatidylinositol bisphosphate binding"/>
    <property type="evidence" value="ECO:0007669"/>
    <property type="project" value="TreeGrafter"/>
</dbReference>
<dbReference type="OrthoDB" id="6575879at2759"/>
<dbReference type="GO" id="GO:0016020">
    <property type="term" value="C:membrane"/>
    <property type="evidence" value="ECO:0007669"/>
    <property type="project" value="TreeGrafter"/>
</dbReference>
<name>A0A653C7G8_CALMS</name>
<dbReference type="SUPFAM" id="SSF52087">
    <property type="entry name" value="CRAL/TRIO domain"/>
    <property type="match status" value="1"/>
</dbReference>
<protein>
    <recommendedName>
        <fullName evidence="1">CRAL-TRIO domain-containing protein</fullName>
    </recommendedName>
</protein>
<dbReference type="Proteomes" id="UP000410492">
    <property type="component" value="Unassembled WGS sequence"/>
</dbReference>
<dbReference type="AlphaFoldDB" id="A0A653C7G8"/>
<evidence type="ECO:0000259" key="1">
    <source>
        <dbReference type="PROSITE" id="PS50191"/>
    </source>
</evidence>
<proteinExistence type="predicted"/>
<dbReference type="PRINTS" id="PR00180">
    <property type="entry name" value="CRETINALDHBP"/>
</dbReference>
<dbReference type="Pfam" id="PF00650">
    <property type="entry name" value="CRAL_TRIO"/>
    <property type="match status" value="1"/>
</dbReference>
<dbReference type="InterPro" id="IPR001251">
    <property type="entry name" value="CRAL-TRIO_dom"/>
</dbReference>